<keyword evidence="2" id="KW-0238">DNA-binding</keyword>
<feature type="domain" description="HTH araC/xylS-type" evidence="5">
    <location>
        <begin position="247"/>
        <end position="344"/>
    </location>
</feature>
<dbReference type="InterPro" id="IPR018060">
    <property type="entry name" value="HTH_AraC"/>
</dbReference>
<dbReference type="SUPFAM" id="SSF46689">
    <property type="entry name" value="Homeodomain-like"/>
    <property type="match status" value="1"/>
</dbReference>
<dbReference type="Proteomes" id="UP000664303">
    <property type="component" value="Unassembled WGS sequence"/>
</dbReference>
<dbReference type="PANTHER" id="PTHR47894">
    <property type="entry name" value="HTH-TYPE TRANSCRIPTIONAL REGULATOR GADX"/>
    <property type="match status" value="1"/>
</dbReference>
<dbReference type="GO" id="GO:0003700">
    <property type="term" value="F:DNA-binding transcription factor activity"/>
    <property type="evidence" value="ECO:0007669"/>
    <property type="project" value="InterPro"/>
</dbReference>
<keyword evidence="1" id="KW-0805">Transcription regulation</keyword>
<dbReference type="PROSITE" id="PS01124">
    <property type="entry name" value="HTH_ARAC_FAMILY_2"/>
    <property type="match status" value="1"/>
</dbReference>
<organism evidence="6 7">
    <name type="scientific">Parahaliea mediterranea</name>
    <dbReference type="NCBI Taxonomy" id="651086"/>
    <lineage>
        <taxon>Bacteria</taxon>
        <taxon>Pseudomonadati</taxon>
        <taxon>Pseudomonadota</taxon>
        <taxon>Gammaproteobacteria</taxon>
        <taxon>Cellvibrionales</taxon>
        <taxon>Halieaceae</taxon>
        <taxon>Parahaliea</taxon>
    </lineage>
</organism>
<proteinExistence type="predicted"/>
<keyword evidence="7" id="KW-1185">Reference proteome</keyword>
<accession>A0A939IP87</accession>
<feature type="region of interest" description="Disordered" evidence="4">
    <location>
        <begin position="347"/>
        <end position="366"/>
    </location>
</feature>
<sequence>MTEGRRAAVGTGYCIFASRVGATLRHLESLGLDAPVLLRGSGLTASDVDGGDDPRVVDAGALLRVYENAVAQSGRADLGLCYGEAAGVTEYGPIGYAMLSAATDLQAVNLALTFQRLYYGTMARMSLHHEQGRGLIRIDEALPGTTGRRFFLEMLLAGFLRFNHALVGSQTQLLELRLAYPEPDYGARYPQLFGCPVRFAAATTELVFDTGILARALPNSDEITARACERVCRELLAEFDRGEPMAARVRRMLAECAGPAPSMAEVARALGCHERTLHRRLRDESSNFQQLKDEVARDRALLQLRDPGRSVNTVARDLGFDSPSNFRRAVRRWTGFTPQEWRRRWRAGGGARVSKADSVPGMPVWN</sequence>
<keyword evidence="3" id="KW-0804">Transcription</keyword>
<dbReference type="PANTHER" id="PTHR47894:SF1">
    <property type="entry name" value="HTH-TYPE TRANSCRIPTIONAL REGULATOR VQSM"/>
    <property type="match status" value="1"/>
</dbReference>
<protein>
    <submittedName>
        <fullName evidence="6">AraC family transcriptional regulator</fullName>
    </submittedName>
</protein>
<dbReference type="GO" id="GO:0000976">
    <property type="term" value="F:transcription cis-regulatory region binding"/>
    <property type="evidence" value="ECO:0007669"/>
    <property type="project" value="TreeGrafter"/>
</dbReference>
<dbReference type="Pfam" id="PF12625">
    <property type="entry name" value="Arabinose_bd"/>
    <property type="match status" value="1"/>
</dbReference>
<dbReference type="GO" id="GO:0005829">
    <property type="term" value="C:cytosol"/>
    <property type="evidence" value="ECO:0007669"/>
    <property type="project" value="TreeGrafter"/>
</dbReference>
<evidence type="ECO:0000313" key="7">
    <source>
        <dbReference type="Proteomes" id="UP000664303"/>
    </source>
</evidence>
<dbReference type="InterPro" id="IPR032687">
    <property type="entry name" value="AraC-type_N"/>
</dbReference>
<evidence type="ECO:0000259" key="5">
    <source>
        <dbReference type="PROSITE" id="PS01124"/>
    </source>
</evidence>
<dbReference type="EMBL" id="JAFKCZ010000020">
    <property type="protein sequence ID" value="MBN7798903.1"/>
    <property type="molecule type" value="Genomic_DNA"/>
</dbReference>
<name>A0A939IP87_9GAMM</name>
<dbReference type="InterPro" id="IPR009057">
    <property type="entry name" value="Homeodomain-like_sf"/>
</dbReference>
<dbReference type="RefSeq" id="WP_206562352.1">
    <property type="nucleotide sequence ID" value="NZ_JAFKCZ010000020.1"/>
</dbReference>
<evidence type="ECO:0000313" key="6">
    <source>
        <dbReference type="EMBL" id="MBN7798903.1"/>
    </source>
</evidence>
<gene>
    <name evidence="6" type="ORF">JYP50_20055</name>
</gene>
<dbReference type="SMART" id="SM00342">
    <property type="entry name" value="HTH_ARAC"/>
    <property type="match status" value="1"/>
</dbReference>
<evidence type="ECO:0000256" key="4">
    <source>
        <dbReference type="SAM" id="MobiDB-lite"/>
    </source>
</evidence>
<reference evidence="6" key="1">
    <citation type="submission" date="2021-02" db="EMBL/GenBank/DDBJ databases">
        <title>PHA producing bacteria isolated from coastal sediment in Guangdong, Shenzhen.</title>
        <authorList>
            <person name="Zheng W."/>
            <person name="Yu S."/>
            <person name="Huang Y."/>
        </authorList>
    </citation>
    <scope>NUCLEOTIDE SEQUENCE</scope>
    <source>
        <strain evidence="6">TN14-10</strain>
    </source>
</reference>
<evidence type="ECO:0000256" key="1">
    <source>
        <dbReference type="ARBA" id="ARBA00023015"/>
    </source>
</evidence>
<comment type="caution">
    <text evidence="6">The sequence shown here is derived from an EMBL/GenBank/DDBJ whole genome shotgun (WGS) entry which is preliminary data.</text>
</comment>
<evidence type="ECO:0000256" key="3">
    <source>
        <dbReference type="ARBA" id="ARBA00023163"/>
    </source>
</evidence>
<dbReference type="AlphaFoldDB" id="A0A939IP87"/>
<evidence type="ECO:0000256" key="2">
    <source>
        <dbReference type="ARBA" id="ARBA00023125"/>
    </source>
</evidence>
<dbReference type="Pfam" id="PF12833">
    <property type="entry name" value="HTH_18"/>
    <property type="match status" value="1"/>
</dbReference>
<dbReference type="Gene3D" id="1.10.10.60">
    <property type="entry name" value="Homeodomain-like"/>
    <property type="match status" value="1"/>
</dbReference>